<evidence type="ECO:0000313" key="10">
    <source>
        <dbReference type="WBParaSite" id="BTMF_0001261701-mRNA-1"/>
    </source>
</evidence>
<keyword evidence="4 7" id="KW-0508">mRNA splicing</keyword>
<dbReference type="GO" id="GO:0000245">
    <property type="term" value="P:spliceosomal complex assembly"/>
    <property type="evidence" value="ECO:0007669"/>
    <property type="project" value="UniProtKB-UniRule"/>
</dbReference>
<evidence type="ECO:0000256" key="1">
    <source>
        <dbReference type="ARBA" id="ARBA00004496"/>
    </source>
</evidence>
<dbReference type="STRING" id="42155.A0A0R3QXZ5"/>
<evidence type="ECO:0000256" key="7">
    <source>
        <dbReference type="PIRNR" id="PIRNR038038"/>
    </source>
</evidence>
<dbReference type="PIRSF" id="PIRSF038038">
    <property type="entry name" value="SMN_Gemin2"/>
    <property type="match status" value="1"/>
</dbReference>
<evidence type="ECO:0000256" key="4">
    <source>
        <dbReference type="ARBA" id="ARBA00023187"/>
    </source>
</evidence>
<dbReference type="AlphaFoldDB" id="A0A0R3QXZ5"/>
<keyword evidence="2 7" id="KW-0963">Cytoplasm</keyword>
<proteinExistence type="inferred from homology"/>
<comment type="function">
    <text evidence="7">The SMN complex catalyzes the assembly of small nuclear ribonucleoproteins (snRNPs), the building blocks of the spliceosome, and thereby plays an important role in the splicing of cellular pre-mRNAs.</text>
</comment>
<accession>A0A0R3QXZ5</accession>
<evidence type="ECO:0000256" key="3">
    <source>
        <dbReference type="ARBA" id="ARBA00022664"/>
    </source>
</evidence>
<dbReference type="InterPro" id="IPR017364">
    <property type="entry name" value="GEMIN2"/>
</dbReference>
<gene>
    <name evidence="8" type="ORF">BTMF_LOCUS10631</name>
</gene>
<organism evidence="10">
    <name type="scientific">Brugia timori</name>
    <dbReference type="NCBI Taxonomy" id="42155"/>
    <lineage>
        <taxon>Eukaryota</taxon>
        <taxon>Metazoa</taxon>
        <taxon>Ecdysozoa</taxon>
        <taxon>Nematoda</taxon>
        <taxon>Chromadorea</taxon>
        <taxon>Rhabditida</taxon>
        <taxon>Spirurina</taxon>
        <taxon>Spiruromorpha</taxon>
        <taxon>Filarioidea</taxon>
        <taxon>Onchocercidae</taxon>
        <taxon>Brugia</taxon>
    </lineage>
</organism>
<dbReference type="GO" id="GO:0005681">
    <property type="term" value="C:spliceosomal complex"/>
    <property type="evidence" value="ECO:0007669"/>
    <property type="project" value="UniProtKB-UniRule"/>
</dbReference>
<comment type="subunit">
    <text evidence="7">Part of the core SMN complex.</text>
</comment>
<keyword evidence="9" id="KW-1185">Reference proteome</keyword>
<evidence type="ECO:0000313" key="8">
    <source>
        <dbReference type="EMBL" id="VDO36213.1"/>
    </source>
</evidence>
<evidence type="ECO:0000256" key="2">
    <source>
        <dbReference type="ARBA" id="ARBA00022490"/>
    </source>
</evidence>
<dbReference type="Proteomes" id="UP000280834">
    <property type="component" value="Unassembled WGS sequence"/>
</dbReference>
<dbReference type="WBParaSite" id="BTMF_0001261701-mRNA-1">
    <property type="protein sequence ID" value="BTMF_0001261701-mRNA-1"/>
    <property type="gene ID" value="BTMF_0001261701"/>
</dbReference>
<sequence length="258" mass="29862">MPTVEMEQEAVFDVGDFDERDVSLTETPRDPSHYLQQVSVSRARCPEVVTAKTIPQKIASSAISEDLLFSCEPPSKWSIAMSNKFSMQRSLVDAQKWRWRKTITFKWPSLKDPEEWRVFCLEERINSFPIKVNDIPRFAHHRGNPPTLQLVFSLSEQQVNILIQYLIDVQVLNQVFLEEGYTRPLFEWIYALMLVLQKPLTHNVCSAIRQLAKHSRVLRNTLDEKTQSGSTMHEEFSLFIAVVGVYFEQLDIADQISS</sequence>
<comment type="similarity">
    <text evidence="5 7">Belongs to the gemin-2 family.</text>
</comment>
<protein>
    <recommendedName>
        <fullName evidence="6 7">Gem-associated protein 2</fullName>
    </recommendedName>
</protein>
<evidence type="ECO:0000313" key="9">
    <source>
        <dbReference type="Proteomes" id="UP000280834"/>
    </source>
</evidence>
<dbReference type="GO" id="GO:0000387">
    <property type="term" value="P:spliceosomal snRNP assembly"/>
    <property type="evidence" value="ECO:0007669"/>
    <property type="project" value="UniProtKB-UniRule"/>
</dbReference>
<dbReference type="Pfam" id="PF04938">
    <property type="entry name" value="SIP1"/>
    <property type="match status" value="1"/>
</dbReference>
<reference evidence="10" key="1">
    <citation type="submission" date="2017-02" db="UniProtKB">
        <authorList>
            <consortium name="WormBaseParasite"/>
        </authorList>
    </citation>
    <scope>IDENTIFICATION</scope>
</reference>
<dbReference type="Gene3D" id="1.20.58.1070">
    <property type="match status" value="1"/>
</dbReference>
<dbReference type="PANTHER" id="PTHR12794:SF0">
    <property type="entry name" value="GEM-ASSOCIATED PROTEIN 2"/>
    <property type="match status" value="1"/>
</dbReference>
<dbReference type="PANTHER" id="PTHR12794">
    <property type="entry name" value="GEMIN2"/>
    <property type="match status" value="1"/>
</dbReference>
<name>A0A0R3QXZ5_9BILA</name>
<evidence type="ECO:0000256" key="5">
    <source>
        <dbReference type="ARBA" id="ARBA00025758"/>
    </source>
</evidence>
<evidence type="ECO:0000256" key="6">
    <source>
        <dbReference type="ARBA" id="ARBA00047179"/>
    </source>
</evidence>
<dbReference type="EMBL" id="UZAG01017719">
    <property type="protein sequence ID" value="VDO36213.1"/>
    <property type="molecule type" value="Genomic_DNA"/>
</dbReference>
<reference evidence="8 9" key="2">
    <citation type="submission" date="2018-11" db="EMBL/GenBank/DDBJ databases">
        <authorList>
            <consortium name="Pathogen Informatics"/>
        </authorList>
    </citation>
    <scope>NUCLEOTIDE SEQUENCE [LARGE SCALE GENOMIC DNA]</scope>
</reference>
<dbReference type="GO" id="GO:0032797">
    <property type="term" value="C:SMN complex"/>
    <property type="evidence" value="ECO:0007669"/>
    <property type="project" value="UniProtKB-UniRule"/>
</dbReference>
<dbReference type="InterPro" id="IPR035426">
    <property type="entry name" value="Gemin2/Brr1"/>
</dbReference>
<comment type="subcellular location">
    <subcellularLocation>
        <location evidence="1">Cytoplasm</location>
    </subcellularLocation>
</comment>
<keyword evidence="3 7" id="KW-0507">mRNA processing</keyword>